<dbReference type="AlphaFoldDB" id="A0AAW1UHB4"/>
<gene>
    <name evidence="1" type="ORF">WA026_023636</name>
</gene>
<dbReference type="Proteomes" id="UP001431783">
    <property type="component" value="Unassembled WGS sequence"/>
</dbReference>
<dbReference type="EMBL" id="JARQZJ010000086">
    <property type="protein sequence ID" value="KAK9882882.1"/>
    <property type="molecule type" value="Genomic_DNA"/>
</dbReference>
<accession>A0AAW1UHB4</accession>
<sequence length="130" mass="14639">MQKQLLKCEANRKMSTPSQTPTPISIFYSNFAMNEICSTYLCYNPSCFYNGITCSSRTDEKTANFKEISNIAIDSVIDDCLNSFTLSDEDILETCDYEELLATLNDCENNNPATTTERTPEIVSIENNTI</sequence>
<proteinExistence type="predicted"/>
<evidence type="ECO:0000313" key="1">
    <source>
        <dbReference type="EMBL" id="KAK9882882.1"/>
    </source>
</evidence>
<keyword evidence="2" id="KW-1185">Reference proteome</keyword>
<organism evidence="1 2">
    <name type="scientific">Henosepilachna vigintioctopunctata</name>
    <dbReference type="NCBI Taxonomy" id="420089"/>
    <lineage>
        <taxon>Eukaryota</taxon>
        <taxon>Metazoa</taxon>
        <taxon>Ecdysozoa</taxon>
        <taxon>Arthropoda</taxon>
        <taxon>Hexapoda</taxon>
        <taxon>Insecta</taxon>
        <taxon>Pterygota</taxon>
        <taxon>Neoptera</taxon>
        <taxon>Endopterygota</taxon>
        <taxon>Coleoptera</taxon>
        <taxon>Polyphaga</taxon>
        <taxon>Cucujiformia</taxon>
        <taxon>Coccinelloidea</taxon>
        <taxon>Coccinellidae</taxon>
        <taxon>Epilachninae</taxon>
        <taxon>Epilachnini</taxon>
        <taxon>Henosepilachna</taxon>
    </lineage>
</organism>
<comment type="caution">
    <text evidence="1">The sequence shown here is derived from an EMBL/GenBank/DDBJ whole genome shotgun (WGS) entry which is preliminary data.</text>
</comment>
<reference evidence="1 2" key="1">
    <citation type="submission" date="2023-03" db="EMBL/GenBank/DDBJ databases">
        <title>Genome insight into feeding habits of ladybird beetles.</title>
        <authorList>
            <person name="Li H.-S."/>
            <person name="Huang Y.-H."/>
            <person name="Pang H."/>
        </authorList>
    </citation>
    <scope>NUCLEOTIDE SEQUENCE [LARGE SCALE GENOMIC DNA]</scope>
    <source>
        <strain evidence="1">SYSU_2023b</strain>
        <tissue evidence="1">Whole body</tissue>
    </source>
</reference>
<protein>
    <submittedName>
        <fullName evidence="1">Uncharacterized protein</fullName>
    </submittedName>
</protein>
<evidence type="ECO:0000313" key="2">
    <source>
        <dbReference type="Proteomes" id="UP001431783"/>
    </source>
</evidence>
<name>A0AAW1UHB4_9CUCU</name>